<dbReference type="Proteomes" id="UP000807159">
    <property type="component" value="Chromosome 15"/>
</dbReference>
<name>A0A8T2X3D9_POPDE</name>
<evidence type="ECO:0000313" key="2">
    <source>
        <dbReference type="Proteomes" id="UP000807159"/>
    </source>
</evidence>
<evidence type="ECO:0000313" key="1">
    <source>
        <dbReference type="EMBL" id="KAH8487214.1"/>
    </source>
</evidence>
<dbReference type="EMBL" id="JACEGQ020000015">
    <property type="protein sequence ID" value="KAH8487214.1"/>
    <property type="molecule type" value="Genomic_DNA"/>
</dbReference>
<keyword evidence="2" id="KW-1185">Reference proteome</keyword>
<accession>A0A8T2X3D9</accession>
<reference evidence="1" key="1">
    <citation type="journal article" date="2021" name="J. Hered.">
        <title>Genome Assembly of Salicaceae Populus deltoides (Eastern Cottonwood) I-69 Based on Nanopore Sequencing and Hi-C Technologies.</title>
        <authorList>
            <person name="Bai S."/>
            <person name="Wu H."/>
            <person name="Zhang J."/>
            <person name="Pan Z."/>
            <person name="Zhao W."/>
            <person name="Li Z."/>
            <person name="Tong C."/>
        </authorList>
    </citation>
    <scope>NUCLEOTIDE SEQUENCE</scope>
    <source>
        <tissue evidence="1">Leaf</tissue>
    </source>
</reference>
<protein>
    <submittedName>
        <fullName evidence="1">Uncharacterized protein</fullName>
    </submittedName>
</protein>
<dbReference type="AlphaFoldDB" id="A0A8T2X3D9"/>
<organism evidence="1 2">
    <name type="scientific">Populus deltoides</name>
    <name type="common">Eastern poplar</name>
    <name type="synonym">Eastern cottonwood</name>
    <dbReference type="NCBI Taxonomy" id="3696"/>
    <lineage>
        <taxon>Eukaryota</taxon>
        <taxon>Viridiplantae</taxon>
        <taxon>Streptophyta</taxon>
        <taxon>Embryophyta</taxon>
        <taxon>Tracheophyta</taxon>
        <taxon>Spermatophyta</taxon>
        <taxon>Magnoliopsida</taxon>
        <taxon>eudicotyledons</taxon>
        <taxon>Gunneridae</taxon>
        <taxon>Pentapetalae</taxon>
        <taxon>rosids</taxon>
        <taxon>fabids</taxon>
        <taxon>Malpighiales</taxon>
        <taxon>Salicaceae</taxon>
        <taxon>Saliceae</taxon>
        <taxon>Populus</taxon>
    </lineage>
</organism>
<comment type="caution">
    <text evidence="1">The sequence shown here is derived from an EMBL/GenBank/DDBJ whole genome shotgun (WGS) entry which is preliminary data.</text>
</comment>
<proteinExistence type="predicted"/>
<sequence>MENVKDKHGFVHDEQLIDPMQTEAVATTDEWVTIRGREKSKKGPPIMFYSRGAETYPMQAEAGISMNGCASAGSQRNGNKPPKCQKRVLTTGSHCDLPQSISRKGKEVVLYNEARNDRV</sequence>
<gene>
    <name evidence="1" type="ORF">H0E87_025974</name>
</gene>